<protein>
    <recommendedName>
        <fullName evidence="7">Endoribonuclease YoeB</fullName>
    </recommendedName>
    <alternativeName>
        <fullName evidence="6">Putative mRNA interferase YoeB</fullName>
    </alternativeName>
</protein>
<evidence type="ECO:0000256" key="7">
    <source>
        <dbReference type="ARBA" id="ARBA00050056"/>
    </source>
</evidence>
<dbReference type="PANTHER" id="PTHR38039">
    <property type="entry name" value="TOXIN YOEB"/>
    <property type="match status" value="1"/>
</dbReference>
<keyword evidence="4" id="KW-0255">Endonuclease</keyword>
<dbReference type="SUPFAM" id="SSF143011">
    <property type="entry name" value="RelE-like"/>
    <property type="match status" value="1"/>
</dbReference>
<dbReference type="Gene3D" id="3.30.2310.20">
    <property type="entry name" value="RelE-like"/>
    <property type="match status" value="1"/>
</dbReference>
<keyword evidence="2" id="KW-1277">Toxin-antitoxin system</keyword>
<organism evidence="8 9">
    <name type="scientific">Sellimonas catena</name>
    <dbReference type="NCBI Taxonomy" id="2994035"/>
    <lineage>
        <taxon>Bacteria</taxon>
        <taxon>Bacillati</taxon>
        <taxon>Bacillota</taxon>
        <taxon>Clostridia</taxon>
        <taxon>Lachnospirales</taxon>
        <taxon>Lachnospiraceae</taxon>
        <taxon>Sellimonas</taxon>
    </lineage>
</organism>
<dbReference type="NCBIfam" id="TIGR02116">
    <property type="entry name" value="toxin_Txe_YoeB"/>
    <property type="match status" value="1"/>
</dbReference>
<comment type="caution">
    <text evidence="8">The sequence shown here is derived from an EMBL/GenBank/DDBJ whole genome shotgun (WGS) entry which is preliminary data.</text>
</comment>
<dbReference type="Proteomes" id="UP001145145">
    <property type="component" value="Unassembled WGS sequence"/>
</dbReference>
<dbReference type="PANTHER" id="PTHR38039:SF1">
    <property type="entry name" value="TOXIN YOEB"/>
    <property type="match status" value="1"/>
</dbReference>
<evidence type="ECO:0000313" key="8">
    <source>
        <dbReference type="EMBL" id="GLG02838.1"/>
    </source>
</evidence>
<evidence type="ECO:0000313" key="9">
    <source>
        <dbReference type="Proteomes" id="UP001145145"/>
    </source>
</evidence>
<proteinExistence type="inferred from homology"/>
<evidence type="ECO:0000256" key="3">
    <source>
        <dbReference type="ARBA" id="ARBA00022722"/>
    </source>
</evidence>
<keyword evidence="5" id="KW-0378">Hydrolase</keyword>
<accession>A0A9W6C3L2</accession>
<evidence type="ECO:0000256" key="4">
    <source>
        <dbReference type="ARBA" id="ARBA00022759"/>
    </source>
</evidence>
<dbReference type="InterPro" id="IPR035093">
    <property type="entry name" value="RelE/ParE_toxin_dom_sf"/>
</dbReference>
<dbReference type="InterPro" id="IPR009614">
    <property type="entry name" value="YoeB_toxin"/>
</dbReference>
<keyword evidence="9" id="KW-1185">Reference proteome</keyword>
<gene>
    <name evidence="8" type="primary">yoeB</name>
    <name evidence="8" type="ORF">Selli1_00120</name>
</gene>
<dbReference type="RefSeq" id="WP_191434621.1">
    <property type="nucleotide sequence ID" value="NZ_BSBO01000001.1"/>
</dbReference>
<evidence type="ECO:0000256" key="2">
    <source>
        <dbReference type="ARBA" id="ARBA00022649"/>
    </source>
</evidence>
<dbReference type="GO" id="GO:0016787">
    <property type="term" value="F:hydrolase activity"/>
    <property type="evidence" value="ECO:0007669"/>
    <property type="project" value="UniProtKB-KW"/>
</dbReference>
<dbReference type="GO" id="GO:0004519">
    <property type="term" value="F:endonuclease activity"/>
    <property type="evidence" value="ECO:0007669"/>
    <property type="project" value="UniProtKB-KW"/>
</dbReference>
<dbReference type="EMBL" id="BSBO01000001">
    <property type="protein sequence ID" value="GLG02838.1"/>
    <property type="molecule type" value="Genomic_DNA"/>
</dbReference>
<reference evidence="8 9" key="1">
    <citation type="journal article" date="2023" name="Int. J. Syst. Evol. Microbiol.">
        <title>Sellimonas catena sp. nov., isolated from human faeces.</title>
        <authorList>
            <person name="Hisatomi A."/>
            <person name="Ohkuma M."/>
            <person name="Sakamoto M."/>
        </authorList>
    </citation>
    <scope>NUCLEOTIDE SEQUENCE [LARGE SCALE GENOMIC DNA]</scope>
    <source>
        <strain evidence="8 9">12EGH17</strain>
    </source>
</reference>
<dbReference type="Pfam" id="PF06769">
    <property type="entry name" value="YoeB_toxin"/>
    <property type="match status" value="1"/>
</dbReference>
<keyword evidence="3" id="KW-0540">Nuclease</keyword>
<comment type="similarity">
    <text evidence="1">Belongs to the YoeB family.</text>
</comment>
<evidence type="ECO:0000256" key="1">
    <source>
        <dbReference type="ARBA" id="ARBA00008172"/>
    </source>
</evidence>
<evidence type="ECO:0000256" key="5">
    <source>
        <dbReference type="ARBA" id="ARBA00022801"/>
    </source>
</evidence>
<evidence type="ECO:0000256" key="6">
    <source>
        <dbReference type="ARBA" id="ARBA00030388"/>
    </source>
</evidence>
<dbReference type="GO" id="GO:0006401">
    <property type="term" value="P:RNA catabolic process"/>
    <property type="evidence" value="ECO:0007669"/>
    <property type="project" value="InterPro"/>
</dbReference>
<dbReference type="AlphaFoldDB" id="A0A9W6C3L2"/>
<sequence>MKNKHFTENGWKDYLFQKQNDREILKKINLLIADICENGTTGIGKPEPLTGRMEGCWSRRINDKDRLVYCMDDDNIYILSCRFHDD</sequence>
<dbReference type="GO" id="GO:0045892">
    <property type="term" value="P:negative regulation of DNA-templated transcription"/>
    <property type="evidence" value="ECO:0007669"/>
    <property type="project" value="TreeGrafter"/>
</dbReference>
<name>A0A9W6C3L2_9FIRM</name>